<feature type="binding site" evidence="2">
    <location>
        <position position="17"/>
    </location>
    <ligand>
        <name>Mg(2+)</name>
        <dbReference type="ChEBI" id="CHEBI:18420"/>
    </ligand>
</feature>
<evidence type="ECO:0000256" key="1">
    <source>
        <dbReference type="ARBA" id="ARBA00022756"/>
    </source>
</evidence>
<dbReference type="KEGG" id="smax:FJR03_02395"/>
<dbReference type="GO" id="GO:0009102">
    <property type="term" value="P:biotin biosynthetic process"/>
    <property type="evidence" value="ECO:0007669"/>
    <property type="project" value="UniProtKB-UniRule"/>
</dbReference>
<keyword evidence="2" id="KW-0067">ATP-binding</keyword>
<comment type="similarity">
    <text evidence="2">Belongs to the dethiobiotin synthetase family.</text>
</comment>
<dbReference type="GO" id="GO:0000287">
    <property type="term" value="F:magnesium ion binding"/>
    <property type="evidence" value="ECO:0007669"/>
    <property type="project" value="UniProtKB-UniRule"/>
</dbReference>
<comment type="cofactor">
    <cofactor evidence="2">
        <name>Mg(2+)</name>
        <dbReference type="ChEBI" id="CHEBI:18420"/>
    </cofactor>
</comment>
<keyword evidence="4" id="KW-1185">Reference proteome</keyword>
<dbReference type="EMBL" id="CP041165">
    <property type="protein sequence ID" value="QOP40652.1"/>
    <property type="molecule type" value="Genomic_DNA"/>
</dbReference>
<dbReference type="PIRSF" id="PIRSF006755">
    <property type="entry name" value="DTB_synth"/>
    <property type="match status" value="1"/>
</dbReference>
<keyword evidence="2" id="KW-0460">Magnesium</keyword>
<dbReference type="GO" id="GO:0005524">
    <property type="term" value="F:ATP binding"/>
    <property type="evidence" value="ECO:0007669"/>
    <property type="project" value="UniProtKB-UniRule"/>
</dbReference>
<evidence type="ECO:0000313" key="3">
    <source>
        <dbReference type="EMBL" id="QOP40652.1"/>
    </source>
</evidence>
<keyword evidence="2 3" id="KW-0436">Ligase</keyword>
<accession>A0A7M1AW99</accession>
<keyword evidence="2" id="KW-0479">Metal-binding</keyword>
<evidence type="ECO:0000313" key="4">
    <source>
        <dbReference type="Proteomes" id="UP000593910"/>
    </source>
</evidence>
<dbReference type="Pfam" id="PF13500">
    <property type="entry name" value="AAA_26"/>
    <property type="match status" value="1"/>
</dbReference>
<dbReference type="CDD" id="cd03109">
    <property type="entry name" value="DTBS"/>
    <property type="match status" value="1"/>
</dbReference>
<keyword evidence="1 2" id="KW-0093">Biotin biosynthesis</keyword>
<reference evidence="3 4" key="1">
    <citation type="submission" date="2019-06" db="EMBL/GenBank/DDBJ databases">
        <title>Sulfurimonas gotlandica sp. nov., a chemoautotrophic and psychrotolerant epsilonproteobacterium isolated from a pelagic redoxcline, and an emended description of the genus Sulfurimonas.</title>
        <authorList>
            <person name="Wang S."/>
            <person name="Jiang L."/>
            <person name="Shao Z."/>
        </authorList>
    </citation>
    <scope>NUCLEOTIDE SEQUENCE [LARGE SCALE GENOMIC DNA]</scope>
    <source>
        <strain evidence="3 4">B2</strain>
    </source>
</reference>
<dbReference type="Proteomes" id="UP000593910">
    <property type="component" value="Chromosome"/>
</dbReference>
<comment type="subcellular location">
    <subcellularLocation>
        <location evidence="2">Cytoplasm</location>
    </subcellularLocation>
</comment>
<feature type="binding site" evidence="2">
    <location>
        <begin position="116"/>
        <end position="119"/>
    </location>
    <ligand>
        <name>ATP</name>
        <dbReference type="ChEBI" id="CHEBI:30616"/>
    </ligand>
</feature>
<comment type="caution">
    <text evidence="2">Lacks conserved residue(s) required for the propagation of feature annotation.</text>
</comment>
<feature type="binding site" evidence="2">
    <location>
        <position position="53"/>
    </location>
    <ligand>
        <name>Mg(2+)</name>
        <dbReference type="ChEBI" id="CHEBI:18420"/>
    </ligand>
</feature>
<organism evidence="3 4">
    <name type="scientific">Sulfurimonas marina</name>
    <dbReference type="NCBI Taxonomy" id="2590551"/>
    <lineage>
        <taxon>Bacteria</taxon>
        <taxon>Pseudomonadati</taxon>
        <taxon>Campylobacterota</taxon>
        <taxon>Epsilonproteobacteria</taxon>
        <taxon>Campylobacterales</taxon>
        <taxon>Sulfurimonadaceae</taxon>
        <taxon>Sulfurimonas</taxon>
    </lineage>
</organism>
<feature type="active site" evidence="2">
    <location>
        <position position="38"/>
    </location>
</feature>
<dbReference type="NCBIfam" id="TIGR00347">
    <property type="entry name" value="bioD"/>
    <property type="match status" value="1"/>
</dbReference>
<keyword evidence="2" id="KW-0547">Nucleotide-binding</keyword>
<dbReference type="EC" id="6.3.3.3" evidence="2"/>
<dbReference type="SUPFAM" id="SSF52540">
    <property type="entry name" value="P-loop containing nucleoside triphosphate hydrolases"/>
    <property type="match status" value="1"/>
</dbReference>
<comment type="pathway">
    <text evidence="2">Cofactor biosynthesis; biotin biosynthesis; biotin from 7,8-diaminononanoate: step 1/2.</text>
</comment>
<dbReference type="Gene3D" id="3.40.50.300">
    <property type="entry name" value="P-loop containing nucleotide triphosphate hydrolases"/>
    <property type="match status" value="1"/>
</dbReference>
<dbReference type="UniPathway" id="UPA00078">
    <property type="reaction ID" value="UER00161"/>
</dbReference>
<comment type="catalytic activity">
    <reaction evidence="2">
        <text>(7R,8S)-7,8-diammoniononanoate + CO2 + ATP = (4R,5S)-dethiobiotin + ADP + phosphate + 3 H(+)</text>
        <dbReference type="Rhea" id="RHEA:15805"/>
        <dbReference type="ChEBI" id="CHEBI:15378"/>
        <dbReference type="ChEBI" id="CHEBI:16526"/>
        <dbReference type="ChEBI" id="CHEBI:30616"/>
        <dbReference type="ChEBI" id="CHEBI:43474"/>
        <dbReference type="ChEBI" id="CHEBI:149469"/>
        <dbReference type="ChEBI" id="CHEBI:149473"/>
        <dbReference type="ChEBI" id="CHEBI:456216"/>
        <dbReference type="EC" id="6.3.3.3"/>
    </reaction>
</comment>
<name>A0A7M1AW99_9BACT</name>
<dbReference type="RefSeq" id="WP_193114074.1">
    <property type="nucleotide sequence ID" value="NZ_CP041165.1"/>
</dbReference>
<gene>
    <name evidence="2 3" type="primary">bioD</name>
    <name evidence="3" type="ORF">FJR03_02395</name>
</gene>
<keyword evidence="2" id="KW-0963">Cytoplasm</keyword>
<dbReference type="InterPro" id="IPR004472">
    <property type="entry name" value="DTB_synth_BioD"/>
</dbReference>
<dbReference type="HAMAP" id="MF_00336">
    <property type="entry name" value="BioD"/>
    <property type="match status" value="1"/>
</dbReference>
<dbReference type="AlphaFoldDB" id="A0A7M1AW99"/>
<comment type="subunit">
    <text evidence="2">Homodimer.</text>
</comment>
<sequence>MAKRIFITATNTDIGKTYTTKLLMQELASQGYKVGVIKPIETGVKDGVYPDGDALLTLLKQINPLAWSLDVENIVPISYELPAAPVIASHFGTIDYKKIDEAIKEQEAMCDILLIEGAGGLFVPVDEKIIMIDLIKVLNAQAVLVTHCSLGCISDTLVNKKALDDSGIKNEVLFNCRDEEKQSFKEISLPYFQKRDFDVFTTAEIEKLVAKIVEI</sequence>
<proteinExistence type="inferred from homology"/>
<feature type="binding site" evidence="2">
    <location>
        <position position="116"/>
    </location>
    <ligand>
        <name>Mg(2+)</name>
        <dbReference type="ChEBI" id="CHEBI:18420"/>
    </ligand>
</feature>
<dbReference type="PANTHER" id="PTHR43210:SF5">
    <property type="entry name" value="DETHIOBIOTIN SYNTHETASE"/>
    <property type="match status" value="1"/>
</dbReference>
<protein>
    <recommendedName>
        <fullName evidence="2">ATP-dependent dethiobiotin synthetase BioD</fullName>
        <ecNumber evidence="2">6.3.3.3</ecNumber>
    </recommendedName>
    <alternativeName>
        <fullName evidence="2">DTB synthetase</fullName>
        <shortName evidence="2">DTBS</shortName>
    </alternativeName>
    <alternativeName>
        <fullName evidence="2">Dethiobiotin synthase</fullName>
    </alternativeName>
</protein>
<feature type="binding site" evidence="2">
    <location>
        <begin position="13"/>
        <end position="18"/>
    </location>
    <ligand>
        <name>ATP</name>
        <dbReference type="ChEBI" id="CHEBI:30616"/>
    </ligand>
</feature>
<dbReference type="InterPro" id="IPR027417">
    <property type="entry name" value="P-loop_NTPase"/>
</dbReference>
<dbReference type="PANTHER" id="PTHR43210">
    <property type="entry name" value="DETHIOBIOTIN SYNTHETASE"/>
    <property type="match status" value="1"/>
</dbReference>
<feature type="binding site" evidence="2">
    <location>
        <position position="42"/>
    </location>
    <ligand>
        <name>substrate</name>
    </ligand>
</feature>
<dbReference type="GO" id="GO:0004141">
    <property type="term" value="F:dethiobiotin synthase activity"/>
    <property type="evidence" value="ECO:0007669"/>
    <property type="project" value="UniProtKB-UniRule"/>
</dbReference>
<dbReference type="GO" id="GO:0005829">
    <property type="term" value="C:cytosol"/>
    <property type="evidence" value="ECO:0007669"/>
    <property type="project" value="TreeGrafter"/>
</dbReference>
<comment type="function">
    <text evidence="2">Catalyzes a mechanistically unusual reaction, the ATP-dependent insertion of CO2 between the N7 and N8 nitrogen atoms of 7,8-diaminopelargonic acid (DAPA, also called 7,8-diammoniononanoate) to form a ureido ring.</text>
</comment>
<feature type="binding site" evidence="2">
    <location>
        <position position="53"/>
    </location>
    <ligand>
        <name>ATP</name>
        <dbReference type="ChEBI" id="CHEBI:30616"/>
    </ligand>
</feature>
<evidence type="ECO:0000256" key="2">
    <source>
        <dbReference type="HAMAP-Rule" id="MF_00336"/>
    </source>
</evidence>